<evidence type="ECO:0000313" key="2">
    <source>
        <dbReference type="EMBL" id="KNC51211.1"/>
    </source>
</evidence>
<reference evidence="2 3" key="1">
    <citation type="submission" date="2010-05" db="EMBL/GenBank/DDBJ databases">
        <title>The Genome Sequence of Thecamonas trahens ATCC 50062.</title>
        <authorList>
            <consortium name="The Broad Institute Genome Sequencing Platform"/>
            <person name="Russ C."/>
            <person name="Cuomo C."/>
            <person name="Shea T."/>
            <person name="Young S.K."/>
            <person name="Zeng Q."/>
            <person name="Koehrsen M."/>
            <person name="Haas B."/>
            <person name="Borodovsky M."/>
            <person name="Guigo R."/>
            <person name="Alvarado L."/>
            <person name="Berlin A."/>
            <person name="Bochicchio J."/>
            <person name="Borenstein D."/>
            <person name="Chapman S."/>
            <person name="Chen Z."/>
            <person name="Freedman E."/>
            <person name="Gellesch M."/>
            <person name="Goldberg J."/>
            <person name="Griggs A."/>
            <person name="Gujja S."/>
            <person name="Heilman E."/>
            <person name="Heiman D."/>
            <person name="Hepburn T."/>
            <person name="Howarth C."/>
            <person name="Jen D."/>
            <person name="Larson L."/>
            <person name="Mehta T."/>
            <person name="Park D."/>
            <person name="Pearson M."/>
            <person name="Roberts A."/>
            <person name="Saif S."/>
            <person name="Shenoy N."/>
            <person name="Sisk P."/>
            <person name="Stolte C."/>
            <person name="Sykes S."/>
            <person name="Thomson T."/>
            <person name="Walk T."/>
            <person name="White J."/>
            <person name="Yandava C."/>
            <person name="Burger G."/>
            <person name="Gray M.W."/>
            <person name="Holland P.W.H."/>
            <person name="King N."/>
            <person name="Lang F.B.F."/>
            <person name="Roger A.J."/>
            <person name="Ruiz-Trillo I."/>
            <person name="Lander E."/>
            <person name="Nusbaum C."/>
        </authorList>
    </citation>
    <scope>NUCLEOTIDE SEQUENCE [LARGE SCALE GENOMIC DNA]</scope>
    <source>
        <strain evidence="2 3">ATCC 50062</strain>
    </source>
</reference>
<protein>
    <submittedName>
        <fullName evidence="2">Uncharacterized protein</fullName>
    </submittedName>
</protein>
<keyword evidence="3" id="KW-1185">Reference proteome</keyword>
<sequence>MDAAALRAQDGGKDDEPLSDNVLIRRRQVAARAAERRKQAEEAELKAKCTFKPKINATSAVVAAAAKDGGSGGSGGQSKGSVYAALTPAPVPVRSKNLQRMAADYATGSPFAFTDYVEARGAYATALIEAETATEQAEEVPADHFVVPSPRTTLPHRKQQLDRAKKAVMLDFKAWYGRQEAAGKPVEPFPDKASAFRIIDRLAASRQRARLY</sequence>
<gene>
    <name evidence="2" type="ORF">AMSG_06568</name>
</gene>
<evidence type="ECO:0000256" key="1">
    <source>
        <dbReference type="SAM" id="MobiDB-lite"/>
    </source>
</evidence>
<dbReference type="Proteomes" id="UP000054408">
    <property type="component" value="Unassembled WGS sequence"/>
</dbReference>
<feature type="region of interest" description="Disordered" evidence="1">
    <location>
        <begin position="1"/>
        <end position="21"/>
    </location>
</feature>
<dbReference type="AlphaFoldDB" id="A0A0L0DGG6"/>
<dbReference type="RefSeq" id="XP_013756408.1">
    <property type="nucleotide sequence ID" value="XM_013900954.1"/>
</dbReference>
<dbReference type="GeneID" id="25565701"/>
<accession>A0A0L0DGG6</accession>
<organism evidence="2 3">
    <name type="scientific">Thecamonas trahens ATCC 50062</name>
    <dbReference type="NCBI Taxonomy" id="461836"/>
    <lineage>
        <taxon>Eukaryota</taxon>
        <taxon>Apusozoa</taxon>
        <taxon>Apusomonadida</taxon>
        <taxon>Apusomonadidae</taxon>
        <taxon>Thecamonas</taxon>
    </lineage>
</organism>
<name>A0A0L0DGG6_THETB</name>
<proteinExistence type="predicted"/>
<evidence type="ECO:0000313" key="3">
    <source>
        <dbReference type="Proteomes" id="UP000054408"/>
    </source>
</evidence>
<dbReference type="EMBL" id="GL349465">
    <property type="protein sequence ID" value="KNC51211.1"/>
    <property type="molecule type" value="Genomic_DNA"/>
</dbReference>